<dbReference type="NCBIfam" id="TIGR01905">
    <property type="entry name" value="paired_CXXCH_1"/>
    <property type="match status" value="2"/>
</dbReference>
<dbReference type="NCBIfam" id="TIGR03508">
    <property type="entry name" value="decahem_SO"/>
    <property type="match status" value="1"/>
</dbReference>
<dbReference type="SUPFAM" id="SSF48695">
    <property type="entry name" value="Multiheme cytochromes"/>
    <property type="match status" value="1"/>
</dbReference>
<feature type="domain" description="Doubled CXXCH motif" evidence="3">
    <location>
        <begin position="233"/>
        <end position="270"/>
    </location>
</feature>
<dbReference type="InterPro" id="IPR020015">
    <property type="entry name" value="Decahaem_cyt-c_DmsE"/>
</dbReference>
<dbReference type="OrthoDB" id="9814800at2"/>
<dbReference type="InterPro" id="IPR051829">
    <property type="entry name" value="Multiheme_Cytochr_ET"/>
</dbReference>
<evidence type="ECO:0000313" key="6">
    <source>
        <dbReference type="Proteomes" id="UP000305675"/>
    </source>
</evidence>
<evidence type="ECO:0000256" key="2">
    <source>
        <dbReference type="SAM" id="SignalP"/>
    </source>
</evidence>
<dbReference type="Pfam" id="PF09699">
    <property type="entry name" value="Paired_CXXCH_1"/>
    <property type="match status" value="2"/>
</dbReference>
<comment type="caution">
    <text evidence="5">The sequence shown here is derived from an EMBL/GenBank/DDBJ whole genome shotgun (WGS) entry which is preliminary data.</text>
</comment>
<dbReference type="Proteomes" id="UP000305675">
    <property type="component" value="Unassembled WGS sequence"/>
</dbReference>
<name>A0A4U1BQZ4_9GAMM</name>
<keyword evidence="6" id="KW-1185">Reference proteome</keyword>
<dbReference type="PANTHER" id="PTHR35038">
    <property type="entry name" value="DISSIMILATORY SULFITE REDUCTASE SIRA"/>
    <property type="match status" value="1"/>
</dbReference>
<reference evidence="5 6" key="1">
    <citation type="submission" date="2019-04" db="EMBL/GenBank/DDBJ databases">
        <authorList>
            <person name="Hwang J.C."/>
        </authorList>
    </citation>
    <scope>NUCLEOTIDE SEQUENCE [LARGE SCALE GENOMIC DNA]</scope>
    <source>
        <strain evidence="5 6">IMCC35002</strain>
    </source>
</reference>
<feature type="chain" id="PRO_5020360026" evidence="2">
    <location>
        <begin position="27"/>
        <end position="310"/>
    </location>
</feature>
<dbReference type="InterPro" id="IPR010177">
    <property type="entry name" value="Paired_CXXCH_1"/>
</dbReference>
<feature type="signal peptide" evidence="2">
    <location>
        <begin position="1"/>
        <end position="26"/>
    </location>
</feature>
<proteinExistence type="predicted"/>
<dbReference type="RefSeq" id="WP_136862399.1">
    <property type="nucleotide sequence ID" value="NZ_SWCJ01000003.1"/>
</dbReference>
<dbReference type="Pfam" id="PF22678">
    <property type="entry name" value="Cytochrom_c_NrfB-like"/>
    <property type="match status" value="1"/>
</dbReference>
<dbReference type="Gene3D" id="1.10.1130.10">
    <property type="entry name" value="Flavocytochrome C3, Chain A"/>
    <property type="match status" value="2"/>
</dbReference>
<dbReference type="GO" id="GO:0016491">
    <property type="term" value="F:oxidoreductase activity"/>
    <property type="evidence" value="ECO:0007669"/>
    <property type="project" value="TreeGrafter"/>
</dbReference>
<keyword evidence="1 2" id="KW-0732">Signal</keyword>
<gene>
    <name evidence="5" type="ORF">FCL42_05530</name>
</gene>
<evidence type="ECO:0000259" key="3">
    <source>
        <dbReference type="Pfam" id="PF09699"/>
    </source>
</evidence>
<evidence type="ECO:0000313" key="5">
    <source>
        <dbReference type="EMBL" id="TKB56595.1"/>
    </source>
</evidence>
<evidence type="ECO:0000256" key="1">
    <source>
        <dbReference type="ARBA" id="ARBA00022729"/>
    </source>
</evidence>
<sequence>MSSMNRLLKSALALSLTAAVAYPVAAQDIESQILQKFQQGAYSKKGADSCLMCHQKDAKVMALFDGVHGNLENSNSPMAKLQCETCHGPQGKHKGKNEPMVTFGANGNVSAELQDSVCLSCHQDAERMAWHDSLHSDDASCVGCHDIHTGSDPVLNRASEVAVCTDCHQQQQQDLYKRSHHPLTTQAGEGSMVCSDCHNPHGSLSDASLTEVSVNDTCYQCHADKRGPVLWEHQPVVDDCRSCHNVHGSVNDAMLTRKAPMLCQSCHANDGHASRAYGDDDSAFTGGDSCLNCHSQIHGSNHPSGQLLQR</sequence>
<dbReference type="Gene3D" id="3.90.10.10">
    <property type="entry name" value="Cytochrome C3"/>
    <property type="match status" value="1"/>
</dbReference>
<dbReference type="InterPro" id="IPR036280">
    <property type="entry name" value="Multihaem_cyt_sf"/>
</dbReference>
<dbReference type="PANTHER" id="PTHR35038:SF6">
    <property type="entry name" value="SURFACE LOCALIZED DECAHEME CYTOCHROME C LIPOPROTEIN"/>
    <property type="match status" value="1"/>
</dbReference>
<organism evidence="5 6">
    <name type="scientific">Ferrimonas aestuarii</name>
    <dbReference type="NCBI Taxonomy" id="2569539"/>
    <lineage>
        <taxon>Bacteria</taxon>
        <taxon>Pseudomonadati</taxon>
        <taxon>Pseudomonadota</taxon>
        <taxon>Gammaproteobacteria</taxon>
        <taxon>Alteromonadales</taxon>
        <taxon>Ferrimonadaceae</taxon>
        <taxon>Ferrimonas</taxon>
    </lineage>
</organism>
<feature type="domain" description="Doubled CXXCH motif" evidence="3">
    <location>
        <begin position="186"/>
        <end position="226"/>
    </location>
</feature>
<evidence type="ECO:0000259" key="4">
    <source>
        <dbReference type="Pfam" id="PF22678"/>
    </source>
</evidence>
<feature type="domain" description="Cytochrome c-type protein NrfB-like" evidence="4">
    <location>
        <begin position="83"/>
        <end position="167"/>
    </location>
</feature>
<protein>
    <submittedName>
        <fullName evidence="5">DmsE family decaheme c-type cytochrome</fullName>
    </submittedName>
</protein>
<accession>A0A4U1BQZ4</accession>
<dbReference type="EMBL" id="SWCJ01000003">
    <property type="protein sequence ID" value="TKB56595.1"/>
    <property type="molecule type" value="Genomic_DNA"/>
</dbReference>
<dbReference type="AlphaFoldDB" id="A0A4U1BQZ4"/>
<dbReference type="InterPro" id="IPR053875">
    <property type="entry name" value="Cytochrom_c_NrfB-like_dom"/>
</dbReference>